<proteinExistence type="inferred from homology"/>
<evidence type="ECO:0000256" key="2">
    <source>
        <dbReference type="ARBA" id="ARBA00010609"/>
    </source>
</evidence>
<feature type="domain" description="Plastocyanin-like" evidence="6">
    <location>
        <begin position="822"/>
        <end position="955"/>
    </location>
</feature>
<dbReference type="PROSITE" id="PS51375">
    <property type="entry name" value="PPR"/>
    <property type="match status" value="5"/>
</dbReference>
<dbReference type="InterPro" id="IPR034273">
    <property type="entry name" value="CuRO_1_AAO-like"/>
</dbReference>
<evidence type="ECO:0000256" key="5">
    <source>
        <dbReference type="PROSITE-ProRule" id="PRU00708"/>
    </source>
</evidence>
<protein>
    <recommendedName>
        <fullName evidence="12">DYW domain-containing protein</fullName>
    </recommendedName>
</protein>
<dbReference type="InterPro" id="IPR011707">
    <property type="entry name" value="Cu-oxidase-like_N"/>
</dbReference>
<comment type="similarity">
    <text evidence="1">Belongs to the PPR family. PCMP-H subfamily.</text>
</comment>
<dbReference type="CDD" id="cd13846">
    <property type="entry name" value="CuRO_1_AAO_like_1"/>
    <property type="match status" value="1"/>
</dbReference>
<feature type="domain" description="Plastocyanin-like" evidence="7">
    <location>
        <begin position="1092"/>
        <end position="1201"/>
    </location>
</feature>
<dbReference type="InterPro" id="IPR046960">
    <property type="entry name" value="PPR_At4g14850-like_plant"/>
</dbReference>
<dbReference type="SUPFAM" id="SSF49503">
    <property type="entry name" value="Cupredoxins"/>
    <property type="match status" value="3"/>
</dbReference>
<dbReference type="NCBIfam" id="TIGR00756">
    <property type="entry name" value="PPR"/>
    <property type="match status" value="6"/>
</dbReference>
<dbReference type="EMBL" id="JADBGQ010000001">
    <property type="protein sequence ID" value="KAG5412612.1"/>
    <property type="molecule type" value="Genomic_DNA"/>
</dbReference>
<evidence type="ECO:0000313" key="11">
    <source>
        <dbReference type="Proteomes" id="UP000823674"/>
    </source>
</evidence>
<evidence type="ECO:0000256" key="4">
    <source>
        <dbReference type="ARBA" id="ARBA00023180"/>
    </source>
</evidence>
<dbReference type="Pfam" id="PF14432">
    <property type="entry name" value="DYW_deaminase"/>
    <property type="match status" value="1"/>
</dbReference>
<comment type="similarity">
    <text evidence="2">Belongs to the multicopper oxidase family.</text>
</comment>
<dbReference type="Pfam" id="PF20431">
    <property type="entry name" value="E_motif"/>
    <property type="match status" value="1"/>
</dbReference>
<dbReference type="InterPro" id="IPR011706">
    <property type="entry name" value="Cu-oxidase_C"/>
</dbReference>
<dbReference type="Pfam" id="PF13041">
    <property type="entry name" value="PPR_2"/>
    <property type="match status" value="2"/>
</dbReference>
<evidence type="ECO:0000256" key="3">
    <source>
        <dbReference type="ARBA" id="ARBA00022737"/>
    </source>
</evidence>
<dbReference type="Pfam" id="PF01535">
    <property type="entry name" value="PPR"/>
    <property type="match status" value="4"/>
</dbReference>
<keyword evidence="4" id="KW-0325">Glycoprotein</keyword>
<evidence type="ECO:0008006" key="12">
    <source>
        <dbReference type="Google" id="ProtNLM"/>
    </source>
</evidence>
<feature type="domain" description="DYW" evidence="9">
    <location>
        <begin position="592"/>
        <end position="683"/>
    </location>
</feature>
<keyword evidence="3" id="KW-0677">Repeat</keyword>
<dbReference type="InterPro" id="IPR011990">
    <property type="entry name" value="TPR-like_helical_dom_sf"/>
</dbReference>
<dbReference type="Gene3D" id="1.25.40.10">
    <property type="entry name" value="Tetratricopeptide repeat domain"/>
    <property type="match status" value="5"/>
</dbReference>
<comment type="caution">
    <text evidence="10">The sequence shown here is derived from an EMBL/GenBank/DDBJ whole genome shotgun (WGS) entry which is preliminary data.</text>
</comment>
<feature type="repeat" description="PPR" evidence="5">
    <location>
        <begin position="77"/>
        <end position="111"/>
    </location>
</feature>
<feature type="repeat" description="PPR" evidence="5">
    <location>
        <begin position="143"/>
        <end position="177"/>
    </location>
</feature>
<dbReference type="SUPFAM" id="SSF48452">
    <property type="entry name" value="TPR-like"/>
    <property type="match status" value="1"/>
</dbReference>
<evidence type="ECO:0000313" key="10">
    <source>
        <dbReference type="EMBL" id="KAG5412612.1"/>
    </source>
</evidence>
<dbReference type="Gene3D" id="2.60.40.420">
    <property type="entry name" value="Cupredoxins - blue copper proteins"/>
    <property type="match status" value="3"/>
</dbReference>
<reference evidence="10 11" key="1">
    <citation type="submission" date="2021-03" db="EMBL/GenBank/DDBJ databases">
        <authorList>
            <person name="King G.J."/>
            <person name="Bancroft I."/>
            <person name="Baten A."/>
            <person name="Bloomfield J."/>
            <person name="Borpatragohain P."/>
            <person name="He Z."/>
            <person name="Irish N."/>
            <person name="Irwin J."/>
            <person name="Liu K."/>
            <person name="Mauleon R.P."/>
            <person name="Moore J."/>
            <person name="Morris R."/>
            <person name="Ostergaard L."/>
            <person name="Wang B."/>
            <person name="Wells R."/>
        </authorList>
    </citation>
    <scope>NUCLEOTIDE SEQUENCE [LARGE SCALE GENOMIC DNA]</scope>
    <source>
        <strain evidence="10">R-o-18</strain>
        <tissue evidence="10">Leaf</tissue>
    </source>
</reference>
<dbReference type="Proteomes" id="UP000823674">
    <property type="component" value="Chromosome A01"/>
</dbReference>
<organism evidence="10 11">
    <name type="scientific">Brassica rapa subsp. trilocularis</name>
    <dbReference type="NCBI Taxonomy" id="1813537"/>
    <lineage>
        <taxon>Eukaryota</taxon>
        <taxon>Viridiplantae</taxon>
        <taxon>Streptophyta</taxon>
        <taxon>Embryophyta</taxon>
        <taxon>Tracheophyta</taxon>
        <taxon>Spermatophyta</taxon>
        <taxon>Magnoliopsida</taxon>
        <taxon>eudicotyledons</taxon>
        <taxon>Gunneridae</taxon>
        <taxon>Pentapetalae</taxon>
        <taxon>rosids</taxon>
        <taxon>malvids</taxon>
        <taxon>Brassicales</taxon>
        <taxon>Brassicaceae</taxon>
        <taxon>Brassiceae</taxon>
        <taxon>Brassica</taxon>
    </lineage>
</organism>
<dbReference type="PANTHER" id="PTHR47926">
    <property type="entry name" value="PENTATRICOPEPTIDE REPEAT-CONTAINING PROTEIN"/>
    <property type="match status" value="1"/>
</dbReference>
<dbReference type="InterPro" id="IPR046848">
    <property type="entry name" value="E_motif"/>
</dbReference>
<accession>A0ABQ7NP14</accession>
<sequence>MNQTIARKLSTFVNMSSSYASMKRFPEKKFFNSNQEDVSVVERLCKGKRFSEAIDVLCEQKQLIEAVQLLGRAKNPPASTYCNLIQICTQRRAIEEGKKVHRHIRTSGFVPGVVICNRLMRMYAKCGSLVDARKVFDEMPLRDVCSWNVMVNGYAESGLVEEARKVFDEMPERDSYAWTAMVNGYVKRDQPEEALVMYSLMQKERDSKANVFTVSSAVAAAAEIACIRRGREIHGHVVRAGLDSDEVLWSSLMDMYGKCGCIDEARRIFDKIVVKDVVSWTSMIDRYFKSRRWREGFSLFSDLVVSRTQPNEYTFAGVLNACTDLTTEEIGKQVHGYMTRVGYDPYSFASSSLVDMYTKCGNMESAKRVVDGCARPDLFSWTSLIGGYAQNGEPEKALKYFDLLVESGTKPDHITFVSVLSACTHAGLVEKGLEYFHSITEKHGMSHTDDHYTCLVDLLARSGRFEELKDVISQMPMKPSKYLWASVLGGGSTHGDVGLAEEAARELFEIEPENPATYVTMANIYAAAGKWEEEGRMRKRMNQTGVTKTPGSSWTEVKRKRHVFTAGDTSHPMHEQIVEYLGELRKKMKEEGYVPATSLVLHDVEDEQKEENLVYHSEKLAVAFAILTTPEGTGVKVFKNLRSCVDCHSAIKFISKITKRKITVRDSARFHCFENGHCSCRDYCAEDPYLFYTWTVTYGTRSPLGVPQQVILINGQFPGPAIEAVTNNNIVVNLINKLDEPFLITWNGVKQRRTSWQDGVLGTNCPIQPNSNWTYQFQLKDQIGTYTYFASTSMHRASGAFGALNINQRSVITTPYPTPDGDFTLLVTDWFKMSHKDLRKRLDAGYALPLSDGLLINGVSKGLIFTGEQGKTYKFRVSNVGIATSINFRIQDHTMSLIEVEGAHTLQETYESLDVHVGQSVTVLVNLKASVRDYYIVASTRFTKPILNTNASLRYLGSKNAVSGPLPVGPTYHIHWSMKQARTIRMNLTANAARPNPQGSFHYGTIPINRTLILANAATMIYGKLRYTVNRISYINPETPLKLADWYNISGVFDFKTMLERLRGLLGRKPKSWTRDFAIPTMLSTPTIGPAHFGTSVFDVELHEFVEIIFQNDERSIQSWHMDGTSAFLVGYGSGTWNVTMRKRYNLVDAVARHTFQVYPLSWTSILVSLDNKGMWNLRSQIWSRRYLGQELYVRVWNDEKSIYTEADPPLNALYCGQAKRPR</sequence>
<evidence type="ECO:0000259" key="8">
    <source>
        <dbReference type="Pfam" id="PF07732"/>
    </source>
</evidence>
<feature type="domain" description="Plastocyanin-like" evidence="8">
    <location>
        <begin position="696"/>
        <end position="809"/>
    </location>
</feature>
<evidence type="ECO:0000259" key="6">
    <source>
        <dbReference type="Pfam" id="PF00394"/>
    </source>
</evidence>
<keyword evidence="11" id="KW-1185">Reference proteome</keyword>
<feature type="repeat" description="PPR" evidence="5">
    <location>
        <begin position="377"/>
        <end position="411"/>
    </location>
</feature>
<gene>
    <name evidence="10" type="primary">A01p002110.1_BraROA</name>
    <name evidence="10" type="ORF">IGI04_000179</name>
</gene>
<evidence type="ECO:0000256" key="1">
    <source>
        <dbReference type="ARBA" id="ARBA00006643"/>
    </source>
</evidence>
<dbReference type="InterPro" id="IPR002885">
    <property type="entry name" value="PPR_rpt"/>
</dbReference>
<dbReference type="Pfam" id="PF07732">
    <property type="entry name" value="Cu-oxidase_3"/>
    <property type="match status" value="1"/>
</dbReference>
<evidence type="ECO:0000259" key="7">
    <source>
        <dbReference type="Pfam" id="PF07731"/>
    </source>
</evidence>
<feature type="repeat" description="PPR" evidence="5">
    <location>
        <begin position="514"/>
        <end position="548"/>
    </location>
</feature>
<dbReference type="InterPro" id="IPR001117">
    <property type="entry name" value="Cu-oxidase_2nd"/>
</dbReference>
<dbReference type="InterPro" id="IPR008972">
    <property type="entry name" value="Cupredoxin"/>
</dbReference>
<dbReference type="InterPro" id="IPR032867">
    <property type="entry name" value="DYW_dom"/>
</dbReference>
<name>A0ABQ7NP14_BRACM</name>
<dbReference type="PANTHER" id="PTHR47926:SF414">
    <property type="entry name" value="PENTATRICOPEPTIDE REPEAT-CONTAINING PROTEIN DOT4, CHLOROPLASTIC-LIKE"/>
    <property type="match status" value="1"/>
</dbReference>
<feature type="repeat" description="PPR" evidence="5">
    <location>
        <begin position="245"/>
        <end position="279"/>
    </location>
</feature>
<dbReference type="Pfam" id="PF07731">
    <property type="entry name" value="Cu-oxidase_2"/>
    <property type="match status" value="1"/>
</dbReference>
<dbReference type="Pfam" id="PF00394">
    <property type="entry name" value="Cu-oxidase"/>
    <property type="match status" value="1"/>
</dbReference>
<evidence type="ECO:0000259" key="9">
    <source>
        <dbReference type="Pfam" id="PF14432"/>
    </source>
</evidence>